<sequence>MVQERKKLFIIFGGSGDLAQRKLYPALFQLFQHGYLKDHFAVIGTSRRSWPDEYYRGIIHDSLAAADVNVSADEEKSFASHFYYQSNDVTDAAHYVVLRKLAAKLDAQYGTDGNRIYYMAMAPRFFGTIANQIKSEHLLTDNGYNRLIIEKPFGRDYDSAKKLNDDISAAFNENQIYRIDHYLGKEMIQSLFALRFTNPILSAVWNKEYIDNIQITLAEDVGVGDRAGYYETAGSLRDMVQNHIMQIMSLVGMEPPVDFSAPSVTNAKERFFDSLRMYDHDQAMTNFVRGQYGAGKVAGQELKAYRDEENVSPTSNIETYVAGKIMIDNERWCGVPFYIRTGKRLTHKSTQINIVFKKSPIDIFQQPTTNNQFLEPNVLTINVEPNEGYTLQLNGKEVGQSFQTVDNTLDFAHSKKTIQDSPQAYERLILGALDGNMTSFTHWGELAQTWKFVDVIRQGWDAEQPAFPNYTPGTMGPDAAQELLQRDNRQWFYAPNVDGAETAD</sequence>
<evidence type="ECO:0000313" key="10">
    <source>
        <dbReference type="EMBL" id="KRN27448.1"/>
    </source>
</evidence>
<comment type="function">
    <text evidence="7">Catalyzes the oxidation of glucose 6-phosphate to 6-phosphogluconolactone.</text>
</comment>
<feature type="binding site" evidence="7">
    <location>
        <position position="47"/>
    </location>
    <ligand>
        <name>NADP(+)</name>
        <dbReference type="ChEBI" id="CHEBI:58349"/>
    </ligand>
</feature>
<dbReference type="PRINTS" id="PR00079">
    <property type="entry name" value="G6PDHDRGNASE"/>
</dbReference>
<dbReference type="HAMAP" id="MF_00966">
    <property type="entry name" value="G6PD"/>
    <property type="match status" value="1"/>
</dbReference>
<dbReference type="GO" id="GO:0005829">
    <property type="term" value="C:cytosol"/>
    <property type="evidence" value="ECO:0007669"/>
    <property type="project" value="TreeGrafter"/>
</dbReference>
<keyword evidence="4 7" id="KW-0521">NADP</keyword>
<dbReference type="InterPro" id="IPR036291">
    <property type="entry name" value="NAD(P)-bd_dom_sf"/>
</dbReference>
<dbReference type="Pfam" id="PF02781">
    <property type="entry name" value="G6PD_C"/>
    <property type="match status" value="1"/>
</dbReference>
<dbReference type="InterPro" id="IPR019796">
    <property type="entry name" value="G6P_DH_AS"/>
</dbReference>
<dbReference type="EC" id="1.1.1.49" evidence="7"/>
<dbReference type="EMBL" id="JQAZ01000004">
    <property type="protein sequence ID" value="KRN31355.1"/>
    <property type="molecule type" value="Genomic_DNA"/>
</dbReference>
<feature type="binding site" evidence="7">
    <location>
        <position position="348"/>
    </location>
    <ligand>
        <name>substrate</name>
    </ligand>
</feature>
<evidence type="ECO:0000313" key="12">
    <source>
        <dbReference type="Proteomes" id="UP000051645"/>
    </source>
</evidence>
<dbReference type="InterPro" id="IPR001282">
    <property type="entry name" value="G6P_DH"/>
</dbReference>
<dbReference type="OrthoDB" id="9802739at2"/>
<feature type="binding site" evidence="7">
    <location>
        <position position="238"/>
    </location>
    <ligand>
        <name>substrate</name>
    </ligand>
</feature>
<accession>A0A0R2FFX2</accession>
<keyword evidence="5 7" id="KW-0560">Oxidoreductase</keyword>
<feature type="binding site" evidence="7">
    <location>
        <begin position="88"/>
        <end position="89"/>
    </location>
    <ligand>
        <name>NADP(+)</name>
        <dbReference type="ChEBI" id="CHEBI:58349"/>
    </ligand>
</feature>
<dbReference type="RefSeq" id="WP_057769573.1">
    <property type="nucleotide sequence ID" value="NZ_JQAT01000008.1"/>
</dbReference>
<dbReference type="PROSITE" id="PS00069">
    <property type="entry name" value="G6P_DEHYDROGENASE"/>
    <property type="match status" value="1"/>
</dbReference>
<evidence type="ECO:0000256" key="7">
    <source>
        <dbReference type="HAMAP-Rule" id="MF_00966"/>
    </source>
</evidence>
<dbReference type="SUPFAM" id="SSF51735">
    <property type="entry name" value="NAD(P)-binding Rossmann-fold domains"/>
    <property type="match status" value="1"/>
</dbReference>
<keyword evidence="3 7" id="KW-0313">Glucose metabolism</keyword>
<organism evidence="10 13">
    <name type="scientific">Lactobacillus selangorensis</name>
    <dbReference type="NCBI Taxonomy" id="81857"/>
    <lineage>
        <taxon>Bacteria</taxon>
        <taxon>Bacillati</taxon>
        <taxon>Bacillota</taxon>
        <taxon>Bacilli</taxon>
        <taxon>Lactobacillales</taxon>
        <taxon>Lactobacillaceae</taxon>
        <taxon>Lactobacillus</taxon>
    </lineage>
</organism>
<dbReference type="GO" id="GO:0050661">
    <property type="term" value="F:NADP binding"/>
    <property type="evidence" value="ECO:0007669"/>
    <property type="project" value="UniProtKB-UniRule"/>
</dbReference>
<dbReference type="UniPathway" id="UPA00115">
    <property type="reaction ID" value="UER00408"/>
</dbReference>
<evidence type="ECO:0000259" key="9">
    <source>
        <dbReference type="Pfam" id="PF02781"/>
    </source>
</evidence>
<dbReference type="Gene3D" id="3.40.50.720">
    <property type="entry name" value="NAD(P)-binding Rossmann-like Domain"/>
    <property type="match status" value="1"/>
</dbReference>
<feature type="domain" description="Glucose-6-phosphate dehydrogenase NAD-binding" evidence="8">
    <location>
        <begin position="10"/>
        <end position="189"/>
    </location>
</feature>
<dbReference type="EMBL" id="JQAT01000008">
    <property type="protein sequence ID" value="KRN27448.1"/>
    <property type="molecule type" value="Genomic_DNA"/>
</dbReference>
<keyword evidence="12" id="KW-1185">Reference proteome</keyword>
<feature type="binding site" evidence="7">
    <location>
        <position position="219"/>
    </location>
    <ligand>
        <name>substrate</name>
    </ligand>
</feature>
<dbReference type="Pfam" id="PF00479">
    <property type="entry name" value="G6PD_N"/>
    <property type="match status" value="1"/>
</dbReference>
<comment type="caution">
    <text evidence="7">Lacks conserved residue(s) required for the propagation of feature annotation.</text>
</comment>
<comment type="catalytic activity">
    <reaction evidence="7">
        <text>D-glucose 6-phosphate + NADP(+) = 6-phospho-D-glucono-1,5-lactone + NADPH + H(+)</text>
        <dbReference type="Rhea" id="RHEA:15841"/>
        <dbReference type="ChEBI" id="CHEBI:15378"/>
        <dbReference type="ChEBI" id="CHEBI:57783"/>
        <dbReference type="ChEBI" id="CHEBI:57955"/>
        <dbReference type="ChEBI" id="CHEBI:58349"/>
        <dbReference type="ChEBI" id="CHEBI:61548"/>
        <dbReference type="EC" id="1.1.1.49"/>
    </reaction>
</comment>
<comment type="pathway">
    <text evidence="1 7">Carbohydrate degradation; pentose phosphate pathway; D-ribulose 5-phosphate from D-glucose 6-phosphate (oxidative stage): step 1/3.</text>
</comment>
<dbReference type="AlphaFoldDB" id="A0A0R2FFX2"/>
<gene>
    <name evidence="7" type="primary">zwf</name>
    <name evidence="10" type="ORF">IV38_GL002100</name>
    <name evidence="11" type="ORF">IV40_GL001350</name>
</gene>
<reference evidence="12 13" key="1">
    <citation type="journal article" date="2015" name="Genome Announc.">
        <title>Expanding the biotechnology potential of lactobacilli through comparative genomics of 213 strains and associated genera.</title>
        <authorList>
            <person name="Sun Z."/>
            <person name="Harris H.M."/>
            <person name="McCann A."/>
            <person name="Guo C."/>
            <person name="Argimon S."/>
            <person name="Zhang W."/>
            <person name="Yang X."/>
            <person name="Jeffery I.B."/>
            <person name="Cooney J.C."/>
            <person name="Kagawa T.F."/>
            <person name="Liu W."/>
            <person name="Song Y."/>
            <person name="Salvetti E."/>
            <person name="Wrobel A."/>
            <person name="Rasinkangas P."/>
            <person name="Parkhill J."/>
            <person name="Rea M.C."/>
            <person name="O'Sullivan O."/>
            <person name="Ritari J."/>
            <person name="Douillard F.P."/>
            <person name="Paul Ross R."/>
            <person name="Yang R."/>
            <person name="Briner A.E."/>
            <person name="Felis G.E."/>
            <person name="de Vos W.M."/>
            <person name="Barrangou R."/>
            <person name="Klaenhammer T.R."/>
            <person name="Caufield P.W."/>
            <person name="Cui Y."/>
            <person name="Zhang H."/>
            <person name="O'Toole P.W."/>
        </authorList>
    </citation>
    <scope>NUCLEOTIDE SEQUENCE [LARGE SCALE GENOMIC DNA]</scope>
    <source>
        <strain evidence="10 13">ATCC BAA-66</strain>
        <strain evidence="11 12">DSM 13344</strain>
    </source>
</reference>
<dbReference type="GO" id="GO:0004345">
    <property type="term" value="F:glucose-6-phosphate dehydrogenase activity"/>
    <property type="evidence" value="ECO:0007669"/>
    <property type="project" value="UniProtKB-UniRule"/>
</dbReference>
<feature type="domain" description="Glucose-6-phosphate dehydrogenase C-terminal" evidence="9">
    <location>
        <begin position="193"/>
        <end position="491"/>
    </location>
</feature>
<evidence type="ECO:0000256" key="6">
    <source>
        <dbReference type="ARBA" id="ARBA00023277"/>
    </source>
</evidence>
<dbReference type="GO" id="GO:0009051">
    <property type="term" value="P:pentose-phosphate shunt, oxidative branch"/>
    <property type="evidence" value="ECO:0007669"/>
    <property type="project" value="TreeGrafter"/>
</dbReference>
<evidence type="ECO:0000256" key="1">
    <source>
        <dbReference type="ARBA" id="ARBA00004937"/>
    </source>
</evidence>
<evidence type="ECO:0000313" key="11">
    <source>
        <dbReference type="EMBL" id="KRN31355.1"/>
    </source>
</evidence>
<feature type="binding site" evidence="7">
    <location>
        <position position="151"/>
    </location>
    <ligand>
        <name>NADP(+)</name>
        <dbReference type="ChEBI" id="CHEBI:58349"/>
    </ligand>
</feature>
<evidence type="ECO:0000256" key="2">
    <source>
        <dbReference type="ARBA" id="ARBA00009975"/>
    </source>
</evidence>
<comment type="caution">
    <text evidence="10">The sequence shown here is derived from an EMBL/GenBank/DDBJ whole genome shotgun (WGS) entry which is preliminary data.</text>
</comment>
<evidence type="ECO:0000256" key="3">
    <source>
        <dbReference type="ARBA" id="ARBA00022526"/>
    </source>
</evidence>
<dbReference type="InterPro" id="IPR022674">
    <property type="entry name" value="G6P_DH_NAD-bd"/>
</dbReference>
<dbReference type="NCBIfam" id="TIGR00871">
    <property type="entry name" value="zwf"/>
    <property type="match status" value="1"/>
</dbReference>
<protein>
    <recommendedName>
        <fullName evidence="7">Glucose-6-phosphate 1-dehydrogenase</fullName>
        <shortName evidence="7">G6PD</shortName>
        <ecNumber evidence="7">1.1.1.49</ecNumber>
    </recommendedName>
</protein>
<dbReference type="InterPro" id="IPR022675">
    <property type="entry name" value="G6P_DH_C"/>
</dbReference>
<dbReference type="SUPFAM" id="SSF55347">
    <property type="entry name" value="Glyceraldehyde-3-phosphate dehydrogenase-like, C-terminal domain"/>
    <property type="match status" value="1"/>
</dbReference>
<proteinExistence type="inferred from homology"/>
<dbReference type="Proteomes" id="UP000051645">
    <property type="component" value="Unassembled WGS sequence"/>
</dbReference>
<keyword evidence="6 7" id="KW-0119">Carbohydrate metabolism</keyword>
<feature type="binding site" evidence="7">
    <location>
        <position position="181"/>
    </location>
    <ligand>
        <name>substrate</name>
    </ligand>
</feature>
<dbReference type="Gene3D" id="3.30.360.10">
    <property type="entry name" value="Dihydrodipicolinate Reductase, domain 2"/>
    <property type="match status" value="1"/>
</dbReference>
<evidence type="ECO:0000259" key="8">
    <source>
        <dbReference type="Pfam" id="PF00479"/>
    </source>
</evidence>
<feature type="active site" description="Proton acceptor" evidence="7">
    <location>
        <position position="243"/>
    </location>
</feature>
<name>A0A0R2FFX2_9LACO</name>
<dbReference type="PATRIC" id="fig|81857.3.peg.2150"/>
<dbReference type="GO" id="GO:0006006">
    <property type="term" value="P:glucose metabolic process"/>
    <property type="evidence" value="ECO:0007669"/>
    <property type="project" value="UniProtKB-KW"/>
</dbReference>
<feature type="binding site" evidence="7">
    <location>
        <position position="185"/>
    </location>
    <ligand>
        <name>substrate</name>
    </ligand>
</feature>
<comment type="similarity">
    <text evidence="2 7">Belongs to the glucose-6-phosphate dehydrogenase family.</text>
</comment>
<dbReference type="Proteomes" id="UP000051751">
    <property type="component" value="Unassembled WGS sequence"/>
</dbReference>
<feature type="binding site" evidence="7">
    <location>
        <position position="343"/>
    </location>
    <ligand>
        <name>substrate</name>
    </ligand>
</feature>
<dbReference type="STRING" id="81857.IV38_GL002100"/>
<dbReference type="PANTHER" id="PTHR23429">
    <property type="entry name" value="GLUCOSE-6-PHOSPHATE 1-DEHYDROGENASE G6PD"/>
    <property type="match status" value="1"/>
</dbReference>
<dbReference type="PIRSF" id="PIRSF000110">
    <property type="entry name" value="G6PD"/>
    <property type="match status" value="1"/>
</dbReference>
<evidence type="ECO:0000313" key="13">
    <source>
        <dbReference type="Proteomes" id="UP000051751"/>
    </source>
</evidence>
<dbReference type="PANTHER" id="PTHR23429:SF0">
    <property type="entry name" value="GLUCOSE-6-PHOSPHATE 1-DEHYDROGENASE"/>
    <property type="match status" value="1"/>
</dbReference>
<evidence type="ECO:0000256" key="5">
    <source>
        <dbReference type="ARBA" id="ARBA00023002"/>
    </source>
</evidence>
<evidence type="ECO:0000256" key="4">
    <source>
        <dbReference type="ARBA" id="ARBA00022857"/>
    </source>
</evidence>